<name>A0ABT2VZ52_9FLAO</name>
<evidence type="ECO:0000256" key="1">
    <source>
        <dbReference type="SAM" id="Coils"/>
    </source>
</evidence>
<keyword evidence="1" id="KW-0175">Coiled coil</keyword>
<reference evidence="3" key="1">
    <citation type="submission" date="2023-07" db="EMBL/GenBank/DDBJ databases">
        <title>Chryseobacterium sp. GMJ5 Genome sequencing and assembly.</title>
        <authorList>
            <person name="Jung Y."/>
        </authorList>
    </citation>
    <scope>NUCLEOTIDE SEQUENCE [LARGE SCALE GENOMIC DNA]</scope>
    <source>
        <strain evidence="3">GMJ5</strain>
    </source>
</reference>
<dbReference type="RefSeq" id="WP_262990111.1">
    <property type="nucleotide sequence ID" value="NZ_JAOTEN010000002.1"/>
</dbReference>
<evidence type="ECO:0000313" key="2">
    <source>
        <dbReference type="EMBL" id="MCU7614222.1"/>
    </source>
</evidence>
<feature type="coiled-coil region" evidence="1">
    <location>
        <begin position="72"/>
        <end position="104"/>
    </location>
</feature>
<accession>A0ABT2VZ52</accession>
<gene>
    <name evidence="2" type="ORF">N0B16_07210</name>
</gene>
<organism evidence="2 3">
    <name type="scientific">Chryseobacterium gilvum</name>
    <dbReference type="NCBI Taxonomy" id="2976534"/>
    <lineage>
        <taxon>Bacteria</taxon>
        <taxon>Pseudomonadati</taxon>
        <taxon>Bacteroidota</taxon>
        <taxon>Flavobacteriia</taxon>
        <taxon>Flavobacteriales</taxon>
        <taxon>Weeksellaceae</taxon>
        <taxon>Chryseobacterium group</taxon>
        <taxon>Chryseobacterium</taxon>
    </lineage>
</organism>
<proteinExistence type="predicted"/>
<protein>
    <submittedName>
        <fullName evidence="2">Uncharacterized protein</fullName>
    </submittedName>
</protein>
<evidence type="ECO:0000313" key="3">
    <source>
        <dbReference type="Proteomes" id="UP001208114"/>
    </source>
</evidence>
<sequence>MPDLKIQEAKLLFNKILSNPKSYDLKIDEEEVTGRDEKISFRLYRRGEGSAFEVHIDGIMFTNITGEWNNALNMLTSTIRKIEKEKQNIKLEQALDKLRKYLSE</sequence>
<keyword evidence="3" id="KW-1185">Reference proteome</keyword>
<comment type="caution">
    <text evidence="2">The sequence shown here is derived from an EMBL/GenBank/DDBJ whole genome shotgun (WGS) entry which is preliminary data.</text>
</comment>
<dbReference type="EMBL" id="JAOTEN010000002">
    <property type="protein sequence ID" value="MCU7614222.1"/>
    <property type="molecule type" value="Genomic_DNA"/>
</dbReference>
<dbReference type="Proteomes" id="UP001208114">
    <property type="component" value="Unassembled WGS sequence"/>
</dbReference>